<dbReference type="Proteomes" id="UP001162131">
    <property type="component" value="Unassembled WGS sequence"/>
</dbReference>
<name>A0AAU9IBK7_9CILI</name>
<evidence type="ECO:0000313" key="3">
    <source>
        <dbReference type="Proteomes" id="UP001162131"/>
    </source>
</evidence>
<gene>
    <name evidence="2" type="ORF">BSTOLATCC_MIC6513</name>
</gene>
<proteinExistence type="predicted"/>
<keyword evidence="1" id="KW-0472">Membrane</keyword>
<dbReference type="AlphaFoldDB" id="A0AAU9IBK7"/>
<protein>
    <submittedName>
        <fullName evidence="2">Uncharacterized protein</fullName>
    </submittedName>
</protein>
<reference evidence="2" key="1">
    <citation type="submission" date="2021-09" db="EMBL/GenBank/DDBJ databases">
        <authorList>
            <consortium name="AG Swart"/>
            <person name="Singh M."/>
            <person name="Singh A."/>
            <person name="Seah K."/>
            <person name="Emmerich C."/>
        </authorList>
    </citation>
    <scope>NUCLEOTIDE SEQUENCE</scope>
    <source>
        <strain evidence="2">ATCC30299</strain>
    </source>
</reference>
<accession>A0AAU9IBK7</accession>
<dbReference type="EMBL" id="CAJZBQ010000006">
    <property type="protein sequence ID" value="CAG9312409.1"/>
    <property type="molecule type" value="Genomic_DNA"/>
</dbReference>
<evidence type="ECO:0000313" key="2">
    <source>
        <dbReference type="EMBL" id="CAG9312409.1"/>
    </source>
</evidence>
<feature type="transmembrane region" description="Helical" evidence="1">
    <location>
        <begin position="151"/>
        <end position="173"/>
    </location>
</feature>
<sequence>MTSEEQEVAQVKKQVSFGIKALAGLSVALAMLNPNPSALWTMLNTVQFFSYIPYANYPITDKVSAFLKSMNDFNFVPNLFLLFIDENQSNPPYYRARKFGYESSLILANIGNDITVLCGAIAVIPIVYYFSKCSQRFIGKKLKKMLREYKFGTFLRFWIVCYLEIGFTSIIGILSTEDYGRLENPLRLTNYLLCWFFIVMII</sequence>
<keyword evidence="3" id="KW-1185">Reference proteome</keyword>
<feature type="transmembrane region" description="Helical" evidence="1">
    <location>
        <begin position="21"/>
        <end position="43"/>
    </location>
</feature>
<comment type="caution">
    <text evidence="2">The sequence shown here is derived from an EMBL/GenBank/DDBJ whole genome shotgun (WGS) entry which is preliminary data.</text>
</comment>
<keyword evidence="1" id="KW-1133">Transmembrane helix</keyword>
<organism evidence="2 3">
    <name type="scientific">Blepharisma stoltei</name>
    <dbReference type="NCBI Taxonomy" id="1481888"/>
    <lineage>
        <taxon>Eukaryota</taxon>
        <taxon>Sar</taxon>
        <taxon>Alveolata</taxon>
        <taxon>Ciliophora</taxon>
        <taxon>Postciliodesmatophora</taxon>
        <taxon>Heterotrichea</taxon>
        <taxon>Heterotrichida</taxon>
        <taxon>Blepharismidae</taxon>
        <taxon>Blepharisma</taxon>
    </lineage>
</organism>
<keyword evidence="1" id="KW-0812">Transmembrane</keyword>
<evidence type="ECO:0000256" key="1">
    <source>
        <dbReference type="SAM" id="Phobius"/>
    </source>
</evidence>
<feature type="transmembrane region" description="Helical" evidence="1">
    <location>
        <begin position="106"/>
        <end position="130"/>
    </location>
</feature>